<feature type="transmembrane region" description="Helical" evidence="1">
    <location>
        <begin position="169"/>
        <end position="189"/>
    </location>
</feature>
<evidence type="ECO:0000256" key="1">
    <source>
        <dbReference type="SAM" id="Phobius"/>
    </source>
</evidence>
<accession>A0ABP8I7Y7</accession>
<evidence type="ECO:0000313" key="3">
    <source>
        <dbReference type="Proteomes" id="UP001500975"/>
    </source>
</evidence>
<evidence type="ECO:0000313" key="2">
    <source>
        <dbReference type="EMBL" id="GAA4352985.1"/>
    </source>
</evidence>
<keyword evidence="1" id="KW-0812">Transmembrane</keyword>
<dbReference type="EMBL" id="BAABGJ010000076">
    <property type="protein sequence ID" value="GAA4352985.1"/>
    <property type="molecule type" value="Genomic_DNA"/>
</dbReference>
<dbReference type="InterPro" id="IPR043130">
    <property type="entry name" value="CDP-OH_PTrfase_TM_dom"/>
</dbReference>
<keyword evidence="1" id="KW-1133">Transmembrane helix</keyword>
<reference evidence="3" key="1">
    <citation type="journal article" date="2019" name="Int. J. Syst. Evol. Microbiol.">
        <title>The Global Catalogue of Microorganisms (GCM) 10K type strain sequencing project: providing services to taxonomists for standard genome sequencing and annotation.</title>
        <authorList>
            <consortium name="The Broad Institute Genomics Platform"/>
            <consortium name="The Broad Institute Genome Sequencing Center for Infectious Disease"/>
            <person name="Wu L."/>
            <person name="Ma J."/>
        </authorList>
    </citation>
    <scope>NUCLEOTIDE SEQUENCE [LARGE SCALE GENOMIC DNA]</scope>
    <source>
        <strain evidence="3">JCM 17804</strain>
    </source>
</reference>
<feature type="transmembrane region" description="Helical" evidence="1">
    <location>
        <begin position="102"/>
        <end position="126"/>
    </location>
</feature>
<gene>
    <name evidence="2" type="ORF">GCM10023165_42860</name>
</gene>
<dbReference type="Pfam" id="PF01066">
    <property type="entry name" value="CDP-OH_P_transf"/>
    <property type="match status" value="1"/>
</dbReference>
<protein>
    <submittedName>
        <fullName evidence="2">CDP-alcohol phosphatidyltransferase family protein</fullName>
    </submittedName>
</protein>
<keyword evidence="1" id="KW-0472">Membrane</keyword>
<sequence>MSIYELKPRFQALLRPLVRRLHAMGATANQVTVTACAISVLLGLWLFFAAPGPAAFALIPLWMFLRMAFNAIDGMLAREHGQQSALGAFLNELTDVLSDAALYLPFALVAPFSPFWVGAVIVLAGLSEFTGALGPTVGASRRYDGPMGKSDRAFVFGALGLYMALGGPLPAWSGLLMPIVAALVAWTIVNRIRRALAETATAPRP</sequence>
<dbReference type="InterPro" id="IPR000462">
    <property type="entry name" value="CDP-OH_P_trans"/>
</dbReference>
<feature type="transmembrane region" description="Helical" evidence="1">
    <location>
        <begin position="21"/>
        <end position="48"/>
    </location>
</feature>
<dbReference type="Gene3D" id="1.20.120.1760">
    <property type="match status" value="1"/>
</dbReference>
<comment type="caution">
    <text evidence="2">The sequence shown here is derived from an EMBL/GenBank/DDBJ whole genome shotgun (WGS) entry which is preliminary data.</text>
</comment>
<name>A0ABP8I7Y7_9BURK</name>
<keyword evidence="3" id="KW-1185">Reference proteome</keyword>
<dbReference type="Proteomes" id="UP001500975">
    <property type="component" value="Unassembled WGS sequence"/>
</dbReference>
<feature type="transmembrane region" description="Helical" evidence="1">
    <location>
        <begin position="54"/>
        <end position="72"/>
    </location>
</feature>
<organism evidence="2 3">
    <name type="scientific">Variovorax defluvii</name>
    <dbReference type="NCBI Taxonomy" id="913761"/>
    <lineage>
        <taxon>Bacteria</taxon>
        <taxon>Pseudomonadati</taxon>
        <taxon>Pseudomonadota</taxon>
        <taxon>Betaproteobacteria</taxon>
        <taxon>Burkholderiales</taxon>
        <taxon>Comamonadaceae</taxon>
        <taxon>Variovorax</taxon>
    </lineage>
</organism>
<dbReference type="RefSeq" id="WP_345540473.1">
    <property type="nucleotide sequence ID" value="NZ_BAABGJ010000076.1"/>
</dbReference>
<proteinExistence type="predicted"/>